<evidence type="ECO:0000313" key="2">
    <source>
        <dbReference type="Proteomes" id="UP001164539"/>
    </source>
</evidence>
<dbReference type="Proteomes" id="UP001164539">
    <property type="component" value="Chromosome 3"/>
</dbReference>
<comment type="caution">
    <text evidence="1">The sequence shown here is derived from an EMBL/GenBank/DDBJ whole genome shotgun (WGS) entry which is preliminary data.</text>
</comment>
<organism evidence="1 2">
    <name type="scientific">Melia azedarach</name>
    <name type="common">Chinaberry tree</name>
    <dbReference type="NCBI Taxonomy" id="155640"/>
    <lineage>
        <taxon>Eukaryota</taxon>
        <taxon>Viridiplantae</taxon>
        <taxon>Streptophyta</taxon>
        <taxon>Embryophyta</taxon>
        <taxon>Tracheophyta</taxon>
        <taxon>Spermatophyta</taxon>
        <taxon>Magnoliopsida</taxon>
        <taxon>eudicotyledons</taxon>
        <taxon>Gunneridae</taxon>
        <taxon>Pentapetalae</taxon>
        <taxon>rosids</taxon>
        <taxon>malvids</taxon>
        <taxon>Sapindales</taxon>
        <taxon>Meliaceae</taxon>
        <taxon>Melia</taxon>
    </lineage>
</organism>
<name>A0ACC1YFD0_MELAZ</name>
<protein>
    <submittedName>
        <fullName evidence="1">Always early, putative isoform 3</fullName>
    </submittedName>
</protein>
<dbReference type="EMBL" id="CM051396">
    <property type="protein sequence ID" value="KAJ4722216.1"/>
    <property type="molecule type" value="Genomic_DNA"/>
</dbReference>
<proteinExistence type="predicted"/>
<accession>A0ACC1YFD0</accession>
<evidence type="ECO:0000313" key="1">
    <source>
        <dbReference type="EMBL" id="KAJ4722216.1"/>
    </source>
</evidence>
<sequence length="1171" mass="130745">MAPSRKAKSGNKRVSYTNEVASKKKGENADRSRQRKRKLSDMLGPQWNKEELEHFYEAYRKYGKDWKKVAAAVRNRSVEMVEALFTMNRAYLSLPEGTASVVGLIAMMTDHYGILAGSGSEQASDDGTDSSPKSQKHVDGKSRNHPRKGSDEPFLDLLHFQSAASNYGCMSLLKKRRSGSRPRAFAKRTPRVPVSYSYDKDSTEKYLSPIKQGLKPKLGGIDDDVAHEIALALTEASQRGGSPQVSQTPKRKRGTPSPVQKGVRMRDESEMTSSKVRGSEMVEDGCELSLGSTDGDNEYYSRDKSYLMDTETAGTVEAQQRGKRCRSKKPKLEESVNNHLDDIKEACSGTEEGQNMIVVKGKFGMEIADEKIPRFYSKGSRKRSKKVLFKRDESPAFDALQTLADLSLMMPETTTDTESSLQLKEEKPGTFAESKLKGSYLSPGVKDADTRTSKLGKGCADAVGVMPEAEDGNHQTNAGSRAKRQKFLPFKLRMDATDELKKFVSKGKRSLSAAQSKQGKWAKPTEGTSSTDHGKEGHNSGLSTTRIQSANQVNLPTKVRSRRKMNARKLFIEKDKKSSEDILKSSENVLDDQNGTNSSFHERGLKLKEQLSNCLSWYQVQRWCVFEWFYSAIDYPWFAKKEFVEYLDHVGLSHVPRLTRVEWGVIRSSLGKPRRFSEQFLKEEKEKLYQYRESVRTHYSELRAGTREGLPTDLARPLFVGQRIVAVHPRTREIHDGSVLTVDHSRYRVQFDQHELGVEFVRDIDCMPLNPLENMPASLTRQNVAFGKYIENFTELKMNGRPREKNMEGYMKFSPCENLEKAYAPCHTSPSTNYHVNNLLQQQKGISSSPNSQVQVGLSGTVSVQQAASQPSIIAQIQAKEADVQALSELTRVLDKKEAIVSELRRMNNEVLENQKDGGNSFKDSELFKKHYAAILLRLNEVNEQVASALFCLRQRNTYQGNMLLPWSKTMAGLGDLGGLSSSFDHSAYQSQESGPHVAEIIESSRTKAQKMVDVALQALSSLKRENGIERIEEVMDFVNNRLSGDDLGMPSNRSSTPADMVLGARTSEDQLSTSTSNILANSCAPDSTLNNSSNENAAQIPSELIAHCVATLLMIQKCTEREFPPAEVARVLDCAAMSLQPCCSQNLPIYAEIQKCMGIIKNQILALVPT</sequence>
<keyword evidence="2" id="KW-1185">Reference proteome</keyword>
<gene>
    <name evidence="1" type="ORF">OWV82_005754</name>
</gene>
<reference evidence="1 2" key="1">
    <citation type="journal article" date="2023" name="Science">
        <title>Complex scaffold remodeling in plant triterpene biosynthesis.</title>
        <authorList>
            <person name="De La Pena R."/>
            <person name="Hodgson H."/>
            <person name="Liu J.C."/>
            <person name="Stephenson M.J."/>
            <person name="Martin A.C."/>
            <person name="Owen C."/>
            <person name="Harkess A."/>
            <person name="Leebens-Mack J."/>
            <person name="Jimenez L.E."/>
            <person name="Osbourn A."/>
            <person name="Sattely E.S."/>
        </authorList>
    </citation>
    <scope>NUCLEOTIDE SEQUENCE [LARGE SCALE GENOMIC DNA]</scope>
    <source>
        <strain evidence="2">cv. JPN11</strain>
        <tissue evidence="1">Leaf</tissue>
    </source>
</reference>